<reference evidence="1" key="1">
    <citation type="journal article" date="2021" name="Proc. Natl. Acad. Sci. U.S.A.">
        <title>A Catalog of Tens of Thousands of Viruses from Human Metagenomes Reveals Hidden Associations with Chronic Diseases.</title>
        <authorList>
            <person name="Tisza M.J."/>
            <person name="Buck C.B."/>
        </authorList>
    </citation>
    <scope>NUCLEOTIDE SEQUENCE</scope>
    <source>
        <strain evidence="1">CtML55</strain>
    </source>
</reference>
<dbReference type="EMBL" id="BK059105">
    <property type="protein sequence ID" value="DAE31068.1"/>
    <property type="molecule type" value="Genomic_DNA"/>
</dbReference>
<accession>A0A8S5RJB6</accession>
<proteinExistence type="predicted"/>
<evidence type="ECO:0000313" key="1">
    <source>
        <dbReference type="EMBL" id="DAE31068.1"/>
    </source>
</evidence>
<name>A0A8S5RJB6_9VIRU</name>
<sequence>MNIYLFPWHTDEVCTISKVVARSYEDCEEKIKSMYINKYDDLDDLLDYDDFCIELAEKHGIYLGDVSEINEFM</sequence>
<organism evidence="1">
    <name type="scientific">virus sp. ctML55</name>
    <dbReference type="NCBI Taxonomy" id="2827627"/>
    <lineage>
        <taxon>Viruses</taxon>
    </lineage>
</organism>
<protein>
    <submittedName>
        <fullName evidence="1">Uncharacterized protein</fullName>
    </submittedName>
</protein>